<accession>A0ABV5L838</accession>
<dbReference type="RefSeq" id="WP_366482286.1">
    <property type="nucleotide sequence ID" value="NZ_JBHMDI010000025.1"/>
</dbReference>
<name>A0ABV5L838_9ACTN</name>
<feature type="compositionally biased region" description="Basic residues" evidence="1">
    <location>
        <begin position="168"/>
        <end position="181"/>
    </location>
</feature>
<reference evidence="2 3" key="1">
    <citation type="submission" date="2024-09" db="EMBL/GenBank/DDBJ databases">
        <authorList>
            <person name="Sun Q."/>
            <person name="Mori K."/>
        </authorList>
    </citation>
    <scope>NUCLEOTIDE SEQUENCE [LARGE SCALE GENOMIC DNA]</scope>
    <source>
        <strain evidence="2 3">JCM 9767</strain>
    </source>
</reference>
<protein>
    <submittedName>
        <fullName evidence="2">Uncharacterized protein</fullName>
    </submittedName>
</protein>
<comment type="caution">
    <text evidence="2">The sequence shown here is derived from an EMBL/GenBank/DDBJ whole genome shotgun (WGS) entry which is preliminary data.</text>
</comment>
<evidence type="ECO:0000256" key="1">
    <source>
        <dbReference type="SAM" id="MobiDB-lite"/>
    </source>
</evidence>
<evidence type="ECO:0000313" key="2">
    <source>
        <dbReference type="EMBL" id="MFB9348325.1"/>
    </source>
</evidence>
<keyword evidence="3" id="KW-1185">Reference proteome</keyword>
<feature type="region of interest" description="Disordered" evidence="1">
    <location>
        <begin position="149"/>
        <end position="189"/>
    </location>
</feature>
<evidence type="ECO:0000313" key="3">
    <source>
        <dbReference type="Proteomes" id="UP001589753"/>
    </source>
</evidence>
<sequence>MVSAGNGRAGRQPAKTGNKQGKAAQGPSPEEELRRLRMLELAREAERRRNGLAAPVRAEKPVSPFSSRPVKQAGRRTKKTSAAAPVKAGKPSSPAAPGSGKSSKASRKKKARSASYKEFPGSRPAPVANRGVYALSGLPKIAPAYMRLTPEEAQRERQRRLAGENKAEKRRLAKLARKTQAARKAGTGR</sequence>
<feature type="compositionally biased region" description="Basic and acidic residues" evidence="1">
    <location>
        <begin position="149"/>
        <end position="167"/>
    </location>
</feature>
<feature type="region of interest" description="Disordered" evidence="1">
    <location>
        <begin position="1"/>
        <end position="128"/>
    </location>
</feature>
<dbReference type="Proteomes" id="UP001589753">
    <property type="component" value="Unassembled WGS sequence"/>
</dbReference>
<gene>
    <name evidence="2" type="ORF">ACFFUA_12770</name>
</gene>
<feature type="compositionally biased region" description="Low complexity" evidence="1">
    <location>
        <begin position="81"/>
        <end position="103"/>
    </location>
</feature>
<feature type="compositionally biased region" description="Basic and acidic residues" evidence="1">
    <location>
        <begin position="31"/>
        <end position="49"/>
    </location>
</feature>
<proteinExistence type="predicted"/>
<dbReference type="EMBL" id="JBHMDI010000025">
    <property type="protein sequence ID" value="MFB9348325.1"/>
    <property type="molecule type" value="Genomic_DNA"/>
</dbReference>
<organism evidence="2 3">
    <name type="scientific">Streptomyces heliomycini</name>
    <dbReference type="NCBI Taxonomy" id="284032"/>
    <lineage>
        <taxon>Bacteria</taxon>
        <taxon>Bacillati</taxon>
        <taxon>Actinomycetota</taxon>
        <taxon>Actinomycetes</taxon>
        <taxon>Kitasatosporales</taxon>
        <taxon>Streptomycetaceae</taxon>
        <taxon>Streptomyces</taxon>
    </lineage>
</organism>